<dbReference type="SFLD" id="SFLDG01135">
    <property type="entry name" value="C1.5.6:_HAD__Beta-PGM__Phospha"/>
    <property type="match status" value="1"/>
</dbReference>
<dbReference type="InterPro" id="IPR006439">
    <property type="entry name" value="HAD-SF_hydro_IA"/>
</dbReference>
<accession>A0ABS4STA3</accession>
<dbReference type="InterPro" id="IPR023198">
    <property type="entry name" value="PGP-like_dom2"/>
</dbReference>
<dbReference type="Gene3D" id="3.40.50.1000">
    <property type="entry name" value="HAD superfamily/HAD-like"/>
    <property type="match status" value="1"/>
</dbReference>
<gene>
    <name evidence="1" type="ORF">J2851_005601</name>
</gene>
<comment type="caution">
    <text evidence="1">The sequence shown here is derived from an EMBL/GenBank/DDBJ whole genome shotgun (WGS) entry which is preliminary data.</text>
</comment>
<dbReference type="SUPFAM" id="SSF56784">
    <property type="entry name" value="HAD-like"/>
    <property type="match status" value="1"/>
</dbReference>
<dbReference type="GO" id="GO:0016787">
    <property type="term" value="F:hydrolase activity"/>
    <property type="evidence" value="ECO:0007669"/>
    <property type="project" value="UniProtKB-KW"/>
</dbReference>
<evidence type="ECO:0000313" key="1">
    <source>
        <dbReference type="EMBL" id="MBP2295788.1"/>
    </source>
</evidence>
<dbReference type="PRINTS" id="PR00413">
    <property type="entry name" value="HADHALOGNASE"/>
</dbReference>
<dbReference type="NCBIfam" id="TIGR01509">
    <property type="entry name" value="HAD-SF-IA-v3"/>
    <property type="match status" value="1"/>
</dbReference>
<dbReference type="Proteomes" id="UP000781958">
    <property type="component" value="Unassembled WGS sequence"/>
</dbReference>
<reference evidence="1 2" key="1">
    <citation type="submission" date="2021-03" db="EMBL/GenBank/DDBJ databases">
        <title>Genomic Encyclopedia of Type Strains, Phase III (KMG-III): the genomes of soil and plant-associated and newly described type strains.</title>
        <authorList>
            <person name="Whitman W."/>
        </authorList>
    </citation>
    <scope>NUCLEOTIDE SEQUENCE [LARGE SCALE GENOMIC DNA]</scope>
    <source>
        <strain evidence="1 2">IMMIB AFH-6</strain>
    </source>
</reference>
<dbReference type="SFLD" id="SFLDS00003">
    <property type="entry name" value="Haloacid_Dehalogenase"/>
    <property type="match status" value="1"/>
</dbReference>
<evidence type="ECO:0000313" key="2">
    <source>
        <dbReference type="Proteomes" id="UP000781958"/>
    </source>
</evidence>
<dbReference type="Pfam" id="PF00702">
    <property type="entry name" value="Hydrolase"/>
    <property type="match status" value="1"/>
</dbReference>
<dbReference type="InterPro" id="IPR036412">
    <property type="entry name" value="HAD-like_sf"/>
</dbReference>
<keyword evidence="1" id="KW-0378">Hydrolase</keyword>
<dbReference type="SFLD" id="SFLDG01129">
    <property type="entry name" value="C1.5:_HAD__Beta-PGM__Phosphata"/>
    <property type="match status" value="1"/>
</dbReference>
<name>A0ABS4STA3_9PROT</name>
<dbReference type="EMBL" id="JAGINP010000024">
    <property type="protein sequence ID" value="MBP2295788.1"/>
    <property type="molecule type" value="Genomic_DNA"/>
</dbReference>
<dbReference type="PANTHER" id="PTHR18901:SF38">
    <property type="entry name" value="PSEUDOURIDINE-5'-PHOSPHATASE"/>
    <property type="match status" value="1"/>
</dbReference>
<dbReference type="InterPro" id="IPR023214">
    <property type="entry name" value="HAD_sf"/>
</dbReference>
<dbReference type="PANTHER" id="PTHR18901">
    <property type="entry name" value="2-DEOXYGLUCOSE-6-PHOSPHATE PHOSPHATASE 2"/>
    <property type="match status" value="1"/>
</dbReference>
<organism evidence="1 2">
    <name type="scientific">Azospirillum rugosum</name>
    <dbReference type="NCBI Taxonomy" id="416170"/>
    <lineage>
        <taxon>Bacteria</taxon>
        <taxon>Pseudomonadati</taxon>
        <taxon>Pseudomonadota</taxon>
        <taxon>Alphaproteobacteria</taxon>
        <taxon>Rhodospirillales</taxon>
        <taxon>Azospirillaceae</taxon>
        <taxon>Azospirillum</taxon>
    </lineage>
</organism>
<sequence length="233" mass="24762">MTVNETMVGMPALRDRRIEAVLFDMDGLLVDTESLAMRGLVSAAEAMGIDAPDSFCHAMIGVPADHCRLLVQERFGPAFPADAYLADAGRRMEAMIEAGLLKLKPGALELLSHLESVGMPKAVATSSSRIKADRHLGSAGIRERFDAVVTRDDVARGKPHPDLFLRAAQAVGVAPDRCLVLEDSYNGVRAARAAGAAVVMVPDLLPPTDEMRAGCAVIAPDLHAVRRLMSAGP</sequence>
<dbReference type="RefSeq" id="WP_246500980.1">
    <property type="nucleotide sequence ID" value="NZ_JAGINP010000024.1"/>
</dbReference>
<proteinExistence type="predicted"/>
<keyword evidence="2" id="KW-1185">Reference proteome</keyword>
<dbReference type="Gene3D" id="1.10.150.240">
    <property type="entry name" value="Putative phosphatase, domain 2"/>
    <property type="match status" value="1"/>
</dbReference>
<protein>
    <submittedName>
        <fullName evidence="1">HAD superfamily hydrolase (TIGR01509 family)</fullName>
    </submittedName>
</protein>